<accession>A0A418YHN3</accession>
<dbReference type="Gene3D" id="1.20.1260.10">
    <property type="match status" value="1"/>
</dbReference>
<evidence type="ECO:0008006" key="3">
    <source>
        <dbReference type="Google" id="ProtNLM"/>
    </source>
</evidence>
<dbReference type="AlphaFoldDB" id="A0A418YHN3"/>
<name>A0A418YHN3_9GAMM</name>
<protein>
    <recommendedName>
        <fullName evidence="3">DUF892 family protein</fullName>
    </recommendedName>
</protein>
<keyword evidence="2" id="KW-1185">Reference proteome</keyword>
<dbReference type="EMBL" id="QZCH01000004">
    <property type="protein sequence ID" value="RJG49565.1"/>
    <property type="molecule type" value="Genomic_DNA"/>
</dbReference>
<dbReference type="OrthoDB" id="278693at2"/>
<dbReference type="InterPro" id="IPR012347">
    <property type="entry name" value="Ferritin-like"/>
</dbReference>
<proteinExistence type="predicted"/>
<evidence type="ECO:0000313" key="2">
    <source>
        <dbReference type="Proteomes" id="UP000283255"/>
    </source>
</evidence>
<gene>
    <name evidence="1" type="ORF">D1Z90_06300</name>
</gene>
<sequence>MRFKPIHEFLLYVEQCHAAFASLYRRIAEQQQSDRNILLLQFMQQKERLAVEEIDKYIETADPQLLSTWLKSTFDENIPNECAQMELKPNISIEEVIALAMKLENRLINLMAQLAAQSTTSEIHEALDGLVMHEQQQQKQFIHNVNRLVDI</sequence>
<organism evidence="1 2">
    <name type="scientific">Motilimonas pumila</name>
    <dbReference type="NCBI Taxonomy" id="2303987"/>
    <lineage>
        <taxon>Bacteria</taxon>
        <taxon>Pseudomonadati</taxon>
        <taxon>Pseudomonadota</taxon>
        <taxon>Gammaproteobacteria</taxon>
        <taxon>Alteromonadales</taxon>
        <taxon>Alteromonadales genera incertae sedis</taxon>
        <taxon>Motilimonas</taxon>
    </lineage>
</organism>
<dbReference type="Proteomes" id="UP000283255">
    <property type="component" value="Unassembled WGS sequence"/>
</dbReference>
<comment type="caution">
    <text evidence="1">The sequence shown here is derived from an EMBL/GenBank/DDBJ whole genome shotgun (WGS) entry which is preliminary data.</text>
</comment>
<reference evidence="1 2" key="1">
    <citation type="submission" date="2018-09" db="EMBL/GenBank/DDBJ databases">
        <authorList>
            <person name="Wang F."/>
        </authorList>
    </citation>
    <scope>NUCLEOTIDE SEQUENCE [LARGE SCALE GENOMIC DNA]</scope>
    <source>
        <strain evidence="1 2">PLHSC7-2</strain>
    </source>
</reference>
<dbReference type="RefSeq" id="WP_119909900.1">
    <property type="nucleotide sequence ID" value="NZ_QZCH01000004.1"/>
</dbReference>
<evidence type="ECO:0000313" key="1">
    <source>
        <dbReference type="EMBL" id="RJG49565.1"/>
    </source>
</evidence>
<reference evidence="1 2" key="2">
    <citation type="submission" date="2019-01" db="EMBL/GenBank/DDBJ databases">
        <title>Motilimonas pumilus sp. nov., isolated from the gut of sea cucumber (Apostichopus japonicus).</title>
        <authorList>
            <person name="Wang F.-Q."/>
            <person name="Ren L.-H."/>
            <person name="Lin Y.-W."/>
            <person name="Sun G.-H."/>
            <person name="Du Z.-J."/>
            <person name="Zhao J.-X."/>
            <person name="Liu X.-J."/>
            <person name="Liu L.-J."/>
        </authorList>
    </citation>
    <scope>NUCLEOTIDE SEQUENCE [LARGE SCALE GENOMIC DNA]</scope>
    <source>
        <strain evidence="1 2">PLHSC7-2</strain>
    </source>
</reference>